<dbReference type="GO" id="GO:0009229">
    <property type="term" value="P:thiamine diphosphate biosynthetic process"/>
    <property type="evidence" value="ECO:0007669"/>
    <property type="project" value="UniProtKB-UniRule"/>
</dbReference>
<dbReference type="AlphaFoldDB" id="A0A1H2XDM5"/>
<proteinExistence type="inferred from homology"/>
<keyword evidence="14" id="KW-1185">Reference proteome</keyword>
<keyword evidence="2 9" id="KW-0808">Transferase</keyword>
<evidence type="ECO:0000313" key="14">
    <source>
        <dbReference type="Proteomes" id="UP000199675"/>
    </source>
</evidence>
<dbReference type="GO" id="GO:0005737">
    <property type="term" value="C:cytoplasm"/>
    <property type="evidence" value="ECO:0007669"/>
    <property type="project" value="TreeGrafter"/>
</dbReference>
<dbReference type="InterPro" id="IPR022998">
    <property type="entry name" value="ThiamineP_synth_TenI"/>
</dbReference>
<keyword evidence="5 9" id="KW-0784">Thiamine biosynthesis</keyword>
<evidence type="ECO:0000256" key="6">
    <source>
        <dbReference type="ARBA" id="ARBA00047334"/>
    </source>
</evidence>
<dbReference type="UniPathway" id="UPA00060">
    <property type="reaction ID" value="UER00141"/>
</dbReference>
<dbReference type="InterPro" id="IPR034291">
    <property type="entry name" value="TMP_synthase"/>
</dbReference>
<evidence type="ECO:0000256" key="9">
    <source>
        <dbReference type="HAMAP-Rule" id="MF_00097"/>
    </source>
</evidence>
<evidence type="ECO:0000256" key="11">
    <source>
        <dbReference type="RuleBase" id="RU004253"/>
    </source>
</evidence>
<feature type="binding site" evidence="9">
    <location>
        <position position="95"/>
    </location>
    <ligand>
        <name>Mg(2+)</name>
        <dbReference type="ChEBI" id="CHEBI:18420"/>
    </ligand>
</feature>
<evidence type="ECO:0000313" key="13">
    <source>
        <dbReference type="EMBL" id="SDW90960.1"/>
    </source>
</evidence>
<dbReference type="STRING" id="488533.SAMN04487960_10512"/>
<dbReference type="GO" id="GO:0004789">
    <property type="term" value="F:thiamine-phosphate diphosphorylase activity"/>
    <property type="evidence" value="ECO:0007669"/>
    <property type="project" value="UniProtKB-UniRule"/>
</dbReference>
<comment type="function">
    <text evidence="9">Condenses 4-methyl-5-(beta-hydroxyethyl)thiazole monophosphate (THZ-P) and 2-methyl-4-amino-5-hydroxymethyl pyrimidine pyrophosphate (HMP-PP) to form thiamine monophosphate (TMP).</text>
</comment>
<dbReference type="OrthoDB" id="9789949at2"/>
<evidence type="ECO:0000256" key="2">
    <source>
        <dbReference type="ARBA" id="ARBA00022679"/>
    </source>
</evidence>
<accession>A0A1H2XDM5</accession>
<keyword evidence="4 9" id="KW-0460">Magnesium</keyword>
<dbReference type="EC" id="2.5.1.3" evidence="9"/>
<name>A0A1H2XDM5_9GAMM</name>
<dbReference type="EMBL" id="FNNE01000005">
    <property type="protein sequence ID" value="SDW90960.1"/>
    <property type="molecule type" value="Genomic_DNA"/>
</dbReference>
<feature type="binding site" evidence="9">
    <location>
        <position position="170"/>
    </location>
    <ligand>
        <name>2-[(2R,5Z)-2-carboxy-4-methylthiazol-5(2H)-ylidene]ethyl phosphate</name>
        <dbReference type="ChEBI" id="CHEBI:62899"/>
    </ligand>
</feature>
<dbReference type="InterPro" id="IPR013785">
    <property type="entry name" value="Aldolase_TIM"/>
</dbReference>
<comment type="cofactor">
    <cofactor evidence="9">
        <name>Mg(2+)</name>
        <dbReference type="ChEBI" id="CHEBI:18420"/>
    </cofactor>
    <text evidence="9">Binds 1 Mg(2+) ion per subunit.</text>
</comment>
<comment type="catalytic activity">
    <reaction evidence="6 9 10">
        <text>4-methyl-5-(2-phosphooxyethyl)-thiazole + 4-amino-2-methyl-5-(diphosphooxymethyl)pyrimidine + H(+) = thiamine phosphate + diphosphate</text>
        <dbReference type="Rhea" id="RHEA:22328"/>
        <dbReference type="ChEBI" id="CHEBI:15378"/>
        <dbReference type="ChEBI" id="CHEBI:33019"/>
        <dbReference type="ChEBI" id="CHEBI:37575"/>
        <dbReference type="ChEBI" id="CHEBI:57841"/>
        <dbReference type="ChEBI" id="CHEBI:58296"/>
        <dbReference type="EC" id="2.5.1.3"/>
    </reaction>
</comment>
<feature type="binding site" evidence="9">
    <location>
        <position position="114"/>
    </location>
    <ligand>
        <name>4-amino-2-methyl-5-(diphosphooxymethyl)pyrimidine</name>
        <dbReference type="ChEBI" id="CHEBI:57841"/>
    </ligand>
</feature>
<evidence type="ECO:0000256" key="8">
    <source>
        <dbReference type="ARBA" id="ARBA00047883"/>
    </source>
</evidence>
<dbReference type="PANTHER" id="PTHR20857:SF15">
    <property type="entry name" value="THIAMINE-PHOSPHATE SYNTHASE"/>
    <property type="match status" value="1"/>
</dbReference>
<feature type="binding site" evidence="9">
    <location>
        <position position="75"/>
    </location>
    <ligand>
        <name>4-amino-2-methyl-5-(diphosphooxymethyl)pyrimidine</name>
        <dbReference type="ChEBI" id="CHEBI:57841"/>
    </ligand>
</feature>
<comment type="pathway">
    <text evidence="1 9 11">Cofactor biosynthesis; thiamine diphosphate biosynthesis; thiamine phosphate from 4-amino-2-methyl-5-diphosphomethylpyrimidine and 4-methyl-5-(2-phosphoethyl)-thiazole: step 1/1.</text>
</comment>
<dbReference type="Proteomes" id="UP000199675">
    <property type="component" value="Unassembled WGS sequence"/>
</dbReference>
<dbReference type="CDD" id="cd00564">
    <property type="entry name" value="TMP_TenI"/>
    <property type="match status" value="1"/>
</dbReference>
<dbReference type="Pfam" id="PF02581">
    <property type="entry name" value="TMP-TENI"/>
    <property type="match status" value="1"/>
</dbReference>
<dbReference type="PANTHER" id="PTHR20857">
    <property type="entry name" value="THIAMINE-PHOSPHATE PYROPHOSPHORYLASE"/>
    <property type="match status" value="1"/>
</dbReference>
<evidence type="ECO:0000256" key="3">
    <source>
        <dbReference type="ARBA" id="ARBA00022723"/>
    </source>
</evidence>
<feature type="binding site" evidence="9">
    <location>
        <position position="144"/>
    </location>
    <ligand>
        <name>4-amino-2-methyl-5-(diphosphooxymethyl)pyrimidine</name>
        <dbReference type="ChEBI" id="CHEBI:57841"/>
    </ligand>
</feature>
<evidence type="ECO:0000256" key="7">
    <source>
        <dbReference type="ARBA" id="ARBA00047851"/>
    </source>
</evidence>
<comment type="similarity">
    <text evidence="9 10">Belongs to the thiamine-phosphate synthase family.</text>
</comment>
<dbReference type="NCBIfam" id="TIGR00693">
    <property type="entry name" value="thiE"/>
    <property type="match status" value="1"/>
</dbReference>
<sequence>MSTAFNKGLRPGLYAITDNTLTPSSQLLSAVASAILGGAVLVQYRDKSSTSSERLRQAADLQSLCREAGVPLIINDDAELAHRVGAAGVHLGQSDVSLTEARRLLGDQAIIGMTCHSDLELARTADAAGADYLAFGRFYPSSTKPGAPPANKQVLAQARQFRRPITAIGGISADNGAELICSGADMLAVVGGLFGHPDIEHQARRLSQLFADHHPLFHRHS</sequence>
<dbReference type="SUPFAM" id="SSF51391">
    <property type="entry name" value="Thiamin phosphate synthase"/>
    <property type="match status" value="1"/>
</dbReference>
<feature type="binding site" evidence="9">
    <location>
        <begin position="43"/>
        <end position="47"/>
    </location>
    <ligand>
        <name>4-amino-2-methyl-5-(diphosphooxymethyl)pyrimidine</name>
        <dbReference type="ChEBI" id="CHEBI:57841"/>
    </ligand>
</feature>
<reference evidence="13 14" key="1">
    <citation type="submission" date="2016-10" db="EMBL/GenBank/DDBJ databases">
        <authorList>
            <person name="de Groot N.N."/>
        </authorList>
    </citation>
    <scope>NUCLEOTIDE SEQUENCE [LARGE SCALE GENOMIC DNA]</scope>
    <source>
        <strain evidence="13 14">CGMCC 1.7059</strain>
    </source>
</reference>
<evidence type="ECO:0000256" key="4">
    <source>
        <dbReference type="ARBA" id="ARBA00022842"/>
    </source>
</evidence>
<dbReference type="HAMAP" id="MF_00097">
    <property type="entry name" value="TMP_synthase"/>
    <property type="match status" value="1"/>
</dbReference>
<dbReference type="GO" id="GO:0000287">
    <property type="term" value="F:magnesium ion binding"/>
    <property type="evidence" value="ECO:0007669"/>
    <property type="project" value="UniProtKB-UniRule"/>
</dbReference>
<evidence type="ECO:0000256" key="10">
    <source>
        <dbReference type="RuleBase" id="RU003826"/>
    </source>
</evidence>
<evidence type="ECO:0000256" key="5">
    <source>
        <dbReference type="ARBA" id="ARBA00022977"/>
    </source>
</evidence>
<keyword evidence="3 9" id="KW-0479">Metal-binding</keyword>
<organism evidence="13 14">
    <name type="scientific">Marinobacter mobilis</name>
    <dbReference type="NCBI Taxonomy" id="488533"/>
    <lineage>
        <taxon>Bacteria</taxon>
        <taxon>Pseudomonadati</taxon>
        <taxon>Pseudomonadota</taxon>
        <taxon>Gammaproteobacteria</taxon>
        <taxon>Pseudomonadales</taxon>
        <taxon>Marinobacteraceae</taxon>
        <taxon>Marinobacter</taxon>
    </lineage>
</organism>
<dbReference type="RefSeq" id="WP_091812598.1">
    <property type="nucleotide sequence ID" value="NZ_FNNE01000005.1"/>
</dbReference>
<feature type="domain" description="Thiamine phosphate synthase/TenI" evidence="12">
    <location>
        <begin position="13"/>
        <end position="192"/>
    </location>
</feature>
<dbReference type="Gene3D" id="3.20.20.70">
    <property type="entry name" value="Aldolase class I"/>
    <property type="match status" value="1"/>
</dbReference>
<evidence type="ECO:0000256" key="1">
    <source>
        <dbReference type="ARBA" id="ARBA00005165"/>
    </source>
</evidence>
<protein>
    <recommendedName>
        <fullName evidence="9">Thiamine-phosphate synthase</fullName>
        <shortName evidence="9">TP synthase</shortName>
        <shortName evidence="9">TPS</shortName>
        <ecNumber evidence="9">2.5.1.3</ecNumber>
    </recommendedName>
    <alternativeName>
        <fullName evidence="9">Thiamine-phosphate pyrophosphorylase</fullName>
        <shortName evidence="9">TMP pyrophosphorylase</shortName>
        <shortName evidence="9">TMP-PPase</shortName>
    </alternativeName>
</protein>
<comment type="catalytic activity">
    <reaction evidence="8 9 10">
        <text>2-[(2R,5Z)-2-carboxy-4-methylthiazol-5(2H)-ylidene]ethyl phosphate + 4-amino-2-methyl-5-(diphosphooxymethyl)pyrimidine + 2 H(+) = thiamine phosphate + CO2 + diphosphate</text>
        <dbReference type="Rhea" id="RHEA:47844"/>
        <dbReference type="ChEBI" id="CHEBI:15378"/>
        <dbReference type="ChEBI" id="CHEBI:16526"/>
        <dbReference type="ChEBI" id="CHEBI:33019"/>
        <dbReference type="ChEBI" id="CHEBI:37575"/>
        <dbReference type="ChEBI" id="CHEBI:57841"/>
        <dbReference type="ChEBI" id="CHEBI:62899"/>
        <dbReference type="EC" id="2.5.1.3"/>
    </reaction>
</comment>
<feature type="binding site" evidence="9">
    <location>
        <position position="76"/>
    </location>
    <ligand>
        <name>Mg(2+)</name>
        <dbReference type="ChEBI" id="CHEBI:18420"/>
    </ligand>
</feature>
<gene>
    <name evidence="9" type="primary">thiE</name>
    <name evidence="13" type="ORF">SAMN04487960_10512</name>
</gene>
<feature type="binding site" evidence="9">
    <location>
        <begin position="141"/>
        <end position="143"/>
    </location>
    <ligand>
        <name>2-[(2R,5Z)-2-carboxy-4-methylthiazol-5(2H)-ylidene]ethyl phosphate</name>
        <dbReference type="ChEBI" id="CHEBI:62899"/>
    </ligand>
</feature>
<comment type="caution">
    <text evidence="9">Lacks conserved residue(s) required for the propagation of feature annotation.</text>
</comment>
<evidence type="ECO:0000259" key="12">
    <source>
        <dbReference type="Pfam" id="PF02581"/>
    </source>
</evidence>
<dbReference type="GO" id="GO:0009228">
    <property type="term" value="P:thiamine biosynthetic process"/>
    <property type="evidence" value="ECO:0007669"/>
    <property type="project" value="UniProtKB-KW"/>
</dbReference>
<dbReference type="InterPro" id="IPR036206">
    <property type="entry name" value="ThiamineP_synth_sf"/>
</dbReference>
<comment type="catalytic activity">
    <reaction evidence="7 9 10">
        <text>2-(2-carboxy-4-methylthiazol-5-yl)ethyl phosphate + 4-amino-2-methyl-5-(diphosphooxymethyl)pyrimidine + 2 H(+) = thiamine phosphate + CO2 + diphosphate</text>
        <dbReference type="Rhea" id="RHEA:47848"/>
        <dbReference type="ChEBI" id="CHEBI:15378"/>
        <dbReference type="ChEBI" id="CHEBI:16526"/>
        <dbReference type="ChEBI" id="CHEBI:33019"/>
        <dbReference type="ChEBI" id="CHEBI:37575"/>
        <dbReference type="ChEBI" id="CHEBI:57841"/>
        <dbReference type="ChEBI" id="CHEBI:62890"/>
        <dbReference type="EC" id="2.5.1.3"/>
    </reaction>
</comment>